<protein>
    <submittedName>
        <fullName evidence="2">Uncharacterized protein</fullName>
    </submittedName>
</protein>
<gene>
    <name evidence="2" type="ORF">ACAOBT_LOCUS1373</name>
</gene>
<evidence type="ECO:0000313" key="3">
    <source>
        <dbReference type="Proteomes" id="UP001152888"/>
    </source>
</evidence>
<organism evidence="2 3">
    <name type="scientific">Acanthoscelides obtectus</name>
    <name type="common">Bean weevil</name>
    <name type="synonym">Bruchus obtectus</name>
    <dbReference type="NCBI Taxonomy" id="200917"/>
    <lineage>
        <taxon>Eukaryota</taxon>
        <taxon>Metazoa</taxon>
        <taxon>Ecdysozoa</taxon>
        <taxon>Arthropoda</taxon>
        <taxon>Hexapoda</taxon>
        <taxon>Insecta</taxon>
        <taxon>Pterygota</taxon>
        <taxon>Neoptera</taxon>
        <taxon>Endopterygota</taxon>
        <taxon>Coleoptera</taxon>
        <taxon>Polyphaga</taxon>
        <taxon>Cucujiformia</taxon>
        <taxon>Chrysomeloidea</taxon>
        <taxon>Chrysomelidae</taxon>
        <taxon>Bruchinae</taxon>
        <taxon>Bruchini</taxon>
        <taxon>Acanthoscelides</taxon>
    </lineage>
</organism>
<keyword evidence="1" id="KW-0560">Oxidoreductase</keyword>
<comment type="caution">
    <text evidence="2">The sequence shown here is derived from an EMBL/GenBank/DDBJ whole genome shotgun (WGS) entry which is preliminary data.</text>
</comment>
<dbReference type="EMBL" id="CAKOFQ010006663">
    <property type="protein sequence ID" value="CAH1956016.1"/>
    <property type="molecule type" value="Genomic_DNA"/>
</dbReference>
<dbReference type="InterPro" id="IPR002347">
    <property type="entry name" value="SDR_fam"/>
</dbReference>
<dbReference type="OrthoDB" id="191139at2759"/>
<proteinExistence type="predicted"/>
<reference evidence="2" key="1">
    <citation type="submission" date="2022-03" db="EMBL/GenBank/DDBJ databases">
        <authorList>
            <person name="Sayadi A."/>
        </authorList>
    </citation>
    <scope>NUCLEOTIDE SEQUENCE</scope>
</reference>
<dbReference type="InterPro" id="IPR036291">
    <property type="entry name" value="NAD(P)-bd_dom_sf"/>
</dbReference>
<dbReference type="Proteomes" id="UP001152888">
    <property type="component" value="Unassembled WGS sequence"/>
</dbReference>
<accession>A0A9P0JLV8</accession>
<evidence type="ECO:0000313" key="2">
    <source>
        <dbReference type="EMBL" id="CAH1956016.1"/>
    </source>
</evidence>
<evidence type="ECO:0000256" key="1">
    <source>
        <dbReference type="ARBA" id="ARBA00023002"/>
    </source>
</evidence>
<dbReference type="AlphaFoldDB" id="A0A9P0JLV8"/>
<dbReference type="PRINTS" id="PR00081">
    <property type="entry name" value="GDHRDH"/>
</dbReference>
<name>A0A9P0JLV8_ACAOB</name>
<dbReference type="SUPFAM" id="SSF51735">
    <property type="entry name" value="NAD(P)-binding Rossmann-fold domains"/>
    <property type="match status" value="1"/>
</dbReference>
<dbReference type="GO" id="GO:0016491">
    <property type="term" value="F:oxidoreductase activity"/>
    <property type="evidence" value="ECO:0007669"/>
    <property type="project" value="UniProtKB-KW"/>
</dbReference>
<dbReference type="Gene3D" id="3.40.50.720">
    <property type="entry name" value="NAD(P)-binding Rossmann-like Domain"/>
    <property type="match status" value="1"/>
</dbReference>
<dbReference type="PANTHER" id="PTHR43157:SF31">
    <property type="entry name" value="PHOSPHATIDYLINOSITOL-GLYCAN BIOSYNTHESIS CLASS F PROTEIN"/>
    <property type="match status" value="1"/>
</dbReference>
<sequence length="167" mass="18356">MSLAGKTAIVTGSSKGMGYQTALALAARKCKLILADKVNQTESLAKIATETGNEDLRAEFLDLSNLKSVRAFARNVLDKEKKIDILINNAGIFCMDKQKTVDKLDGVMQVNHLGPFLLTELLVDVIRESKQGRIVFVTSSGAFFHNMSMKRGYLPMGRLSKFGKIKT</sequence>
<dbReference type="Pfam" id="PF00106">
    <property type="entry name" value="adh_short"/>
    <property type="match status" value="1"/>
</dbReference>
<dbReference type="PANTHER" id="PTHR43157">
    <property type="entry name" value="PHOSPHATIDYLINOSITOL-GLYCAN BIOSYNTHESIS CLASS F PROTEIN-RELATED"/>
    <property type="match status" value="1"/>
</dbReference>
<keyword evidence="3" id="KW-1185">Reference proteome</keyword>